<protein>
    <submittedName>
        <fullName evidence="2">Uncharacterized protein</fullName>
    </submittedName>
</protein>
<gene>
    <name evidence="2" type="ORF">BcabD6B2_37470</name>
</gene>
<accession>A0AAV4LVR6</accession>
<keyword evidence="3" id="KW-1185">Reference proteome</keyword>
<dbReference type="EMBL" id="BPLF01000003">
    <property type="protein sequence ID" value="GIX64312.1"/>
    <property type="molecule type" value="Genomic_DNA"/>
</dbReference>
<feature type="compositionally biased region" description="Polar residues" evidence="1">
    <location>
        <begin position="992"/>
        <end position="1001"/>
    </location>
</feature>
<evidence type="ECO:0000313" key="3">
    <source>
        <dbReference type="Proteomes" id="UP001497744"/>
    </source>
</evidence>
<sequence>METQVNASMFKETLEETKNLAALSKGPLTGPLGMVDYICKYVIDSEESRDVDEDTKLKVVKSLRAICRSIAKAVDAKYEVKEGFASGLQGSELDGAKRRFYYAVLKSLKNEVEARGLRNSEHDQETLRRLRVQLLNLDQEILRLKQQLAMYTAVKKRMSETRMASQRITEDTTEYEKSVVKRDYRKMISAIQSLVRLHSITATRNVKKLLSKNQLVERAIDAKKSEIESSRHPMMVLALAFVFSVNHYTTLCSRSFRYAQLLTKVAGISPALKSEIEQKVKDSSSAVSQDMDLVRSEEKPALTEETMVDDVVTVPLVEMKGVDTAASLPAVQLPVVKAVPLVEVSAQEKMVMKADGKDESFDAVRSEKVEAVAVATDTVLVPESESTKAELPLAPLEVSASALAVDEGDVLTEVDGREGEEAKKEGIRVYQEVDTVEPEQVPVLAQRIDEEETPKRVADESVELSELEGVKKVRIVVSPVEAVCNAPLVADVLSPEEAMPQATTPEEESTEGVLSSLVLQEVATGGPEVVESAEVEVQEAEAETSEEVDALEQQMESRFVVRKIGAKKDMSIASQPTADTATYVDVAEERAVASLTVESNPETAEEQDGTDELLEEEIGDGDSCLAEVCQFKPSQEVVQETVDVTEQTVFATESRDEAEVVRKSEMSDVSLPQEMVDLGNVTDEGQDCDSLISVTTQATEDYTEEMCPGPLPAATSNALSTMQATPIDEEQIPSPELPEDVHTAGLEANISVEPTEEPIVAVDANEVNMVSTSEENSTRHNAVTIASNELSIGLFKFNIKVEIDDEGFRTEIANLKSEITSLKEAVENLKNQFVSSIQGANVEEPAGTRSEETFCEGKEEIVSSETLDGLVNVEEKVENVKSQVMETIFLEREDFQLGNPCILCDQVVGMEATREADFDAPNDLDEVAKSASLLCDEEEENNSGPTEAEVESSGLMAPHATPEDDGSMICETEGLNSSTIIGDASENKTEETQLSAKTPSSAEYAGVQPEELPTVERSADGAVDVEEVEPAEVQCGELEEKEVHEHVIVNESREENEGEIHGMYQGEPTRLFKQEEVMEESAFESGKAAEIVTENETCVVTNQIDVNEDVNYSDVAEASESADTFATSEEFETVEPSEATEGDEVADVSEADGTEDVTQAYGKSETAQLFEGAETNEVSEVAIVNENAEKSEKCEADGEEPEQMEQSVVTEEREYSVITGVNMDVEKLENSESQVAENTCVTQETSSTEKLAVPEYVETFAKRIIEEIDVEDEITEEVLWNELESLYTILHRETVSSSSESSLADNESSDINLEMSNMEDRSDAMSFTLEETPAVSRFSEYAGGNATERTQVDALYEGETTRANGQQRAMGDVNTMTKMAQPFGMGGLRLFFGMFSPIEDVTGSLDYDAVARQRDEFELFKAYVKGKAQATSNQSGDS</sequence>
<organism evidence="2 3">
    <name type="scientific">Babesia caballi</name>
    <dbReference type="NCBI Taxonomy" id="5871"/>
    <lineage>
        <taxon>Eukaryota</taxon>
        <taxon>Sar</taxon>
        <taxon>Alveolata</taxon>
        <taxon>Apicomplexa</taxon>
        <taxon>Aconoidasida</taxon>
        <taxon>Piroplasmida</taxon>
        <taxon>Babesiidae</taxon>
        <taxon>Babesia</taxon>
    </lineage>
</organism>
<feature type="region of interest" description="Disordered" evidence="1">
    <location>
        <begin position="935"/>
        <end position="970"/>
    </location>
</feature>
<dbReference type="GeneID" id="94195793"/>
<feature type="region of interest" description="Disordered" evidence="1">
    <location>
        <begin position="984"/>
        <end position="1022"/>
    </location>
</feature>
<dbReference type="Proteomes" id="UP001497744">
    <property type="component" value="Unassembled WGS sequence"/>
</dbReference>
<evidence type="ECO:0000313" key="2">
    <source>
        <dbReference type="EMBL" id="GIX64312.1"/>
    </source>
</evidence>
<name>A0AAV4LVR6_BABCB</name>
<reference evidence="2 3" key="1">
    <citation type="submission" date="2021-06" db="EMBL/GenBank/DDBJ databases">
        <title>Genome sequence of Babesia caballi.</title>
        <authorList>
            <person name="Yamagishi J."/>
            <person name="Kidaka T."/>
            <person name="Ochi A."/>
        </authorList>
    </citation>
    <scope>NUCLEOTIDE SEQUENCE [LARGE SCALE GENOMIC DNA]</scope>
    <source>
        <strain evidence="2">USDA-D6B2</strain>
    </source>
</reference>
<proteinExistence type="predicted"/>
<evidence type="ECO:0000256" key="1">
    <source>
        <dbReference type="SAM" id="MobiDB-lite"/>
    </source>
</evidence>
<comment type="caution">
    <text evidence="2">The sequence shown here is derived from an EMBL/GenBank/DDBJ whole genome shotgun (WGS) entry which is preliminary data.</text>
</comment>
<dbReference type="RefSeq" id="XP_067716381.1">
    <property type="nucleotide sequence ID" value="XM_067860280.1"/>
</dbReference>